<evidence type="ECO:0000259" key="1">
    <source>
        <dbReference type="PROSITE" id="PS50011"/>
    </source>
</evidence>
<dbReference type="SUPFAM" id="SSF50729">
    <property type="entry name" value="PH domain-like"/>
    <property type="match status" value="1"/>
</dbReference>
<dbReference type="InterPro" id="IPR000719">
    <property type="entry name" value="Prot_kinase_dom"/>
</dbReference>
<reference evidence="2 3" key="1">
    <citation type="submission" date="2011-07" db="EMBL/GenBank/DDBJ databases">
        <authorList>
            <person name="Coyne R."/>
            <person name="Brami D."/>
            <person name="Johnson J."/>
            <person name="Hostetler J."/>
            <person name="Hannick L."/>
            <person name="Clark T."/>
            <person name="Cassidy-Hanley D."/>
            <person name="Inman J."/>
        </authorList>
    </citation>
    <scope>NUCLEOTIDE SEQUENCE [LARGE SCALE GENOMIC DNA]</scope>
    <source>
        <strain evidence="2 3">G5</strain>
    </source>
</reference>
<dbReference type="PROSITE" id="PS50011">
    <property type="entry name" value="PROTEIN_KINASE_DOM"/>
    <property type="match status" value="1"/>
</dbReference>
<dbReference type="PANTHER" id="PTHR24347">
    <property type="entry name" value="SERINE/THREONINE-PROTEIN KINASE"/>
    <property type="match status" value="1"/>
</dbReference>
<keyword evidence="2" id="KW-0418">Kinase</keyword>
<gene>
    <name evidence="2" type="ORF">IMG5_098110</name>
</gene>
<dbReference type="Gene3D" id="1.10.510.10">
    <property type="entry name" value="Transferase(Phosphotransferase) domain 1"/>
    <property type="match status" value="1"/>
</dbReference>
<dbReference type="SUPFAM" id="SSF56112">
    <property type="entry name" value="Protein kinase-like (PK-like)"/>
    <property type="match status" value="1"/>
</dbReference>
<accession>G0QS16</accession>
<dbReference type="STRING" id="857967.G0QS16"/>
<dbReference type="Proteomes" id="UP000008983">
    <property type="component" value="Unassembled WGS sequence"/>
</dbReference>
<dbReference type="InterPro" id="IPR011009">
    <property type="entry name" value="Kinase-like_dom_sf"/>
</dbReference>
<dbReference type="GO" id="GO:0004674">
    <property type="term" value="F:protein serine/threonine kinase activity"/>
    <property type="evidence" value="ECO:0007669"/>
    <property type="project" value="UniProtKB-EC"/>
</dbReference>
<dbReference type="InterPro" id="IPR008271">
    <property type="entry name" value="Ser/Thr_kinase_AS"/>
</dbReference>
<dbReference type="eggNOG" id="KOG0032">
    <property type="taxonomic scope" value="Eukaryota"/>
</dbReference>
<dbReference type="EMBL" id="GL983803">
    <property type="protein sequence ID" value="EGR31985.1"/>
    <property type="molecule type" value="Genomic_DNA"/>
</dbReference>
<feature type="domain" description="Protein kinase" evidence="1">
    <location>
        <begin position="134"/>
        <end position="412"/>
    </location>
</feature>
<keyword evidence="2" id="KW-0808">Transferase</keyword>
<protein>
    <submittedName>
        <fullName evidence="2">Protein kinase domain protein</fullName>
        <ecNumber evidence="2">2.7.11.1</ecNumber>
    </submittedName>
</protein>
<dbReference type="GO" id="GO:0005524">
    <property type="term" value="F:ATP binding"/>
    <property type="evidence" value="ECO:0007669"/>
    <property type="project" value="InterPro"/>
</dbReference>
<dbReference type="GeneID" id="14908137"/>
<name>G0QS16_ICHMU</name>
<dbReference type="EC" id="2.7.11.1" evidence="2"/>
<evidence type="ECO:0000313" key="2">
    <source>
        <dbReference type="EMBL" id="EGR31985.1"/>
    </source>
</evidence>
<proteinExistence type="predicted"/>
<dbReference type="Pfam" id="PF00069">
    <property type="entry name" value="Pkinase"/>
    <property type="match status" value="1"/>
</dbReference>
<dbReference type="AlphaFoldDB" id="G0QS16"/>
<sequence>MKNQTSNDNSLKSIEDSFFYDEFKNPSSFWQKYDFEGQQSDQHIILMGKLYLKSQKTKKWTAYHFELYSDKLIKIEIQNLIQKEYLQINSCFLKKIKYSENSYTNYKYGMRISFAEHKTELFVDNLDYFNNWYDKMKRYCILQKFSKKYKVLTKTKCYSHMPDSNFYYKCYRYSDSNQYCVRIIDKYIVSDQNKQMLLNEISILRVLNHNSLCKLYEIYEEGNNMFIIMDILLGKSLKSKLGDSIFADEKSVSEIIYSILSGLNYMHQKGIFHRDLKLDNLYFKNAQNLKEICISNFFTAEYYNDKQKQPFKKCGTAGFIAPEIFKTKSYDSKVDIFSLGVVFYILIFGKMPFNAANPDQLLLLNEICEIDFDTKDAAIKCSCSCIEILKSMLEKDPLKRPDSTQLIKHTWFINMKSRGEDGRMKNNYFGMPTLSTIQEKSSDLGSRQEVFSPRRTESGSKIYEEYNSSIPTLNQMMLSLNSNTFWKIPSKYRHDLINGQ</sequence>
<keyword evidence="3" id="KW-1185">Reference proteome</keyword>
<evidence type="ECO:0000313" key="3">
    <source>
        <dbReference type="Proteomes" id="UP000008983"/>
    </source>
</evidence>
<dbReference type="OMA" id="GAITHMH"/>
<dbReference type="OrthoDB" id="283739at2759"/>
<dbReference type="PROSITE" id="PS00108">
    <property type="entry name" value="PROTEIN_KINASE_ST"/>
    <property type="match status" value="1"/>
</dbReference>
<dbReference type="RefSeq" id="XP_004035471.1">
    <property type="nucleotide sequence ID" value="XM_004035423.1"/>
</dbReference>
<dbReference type="InParanoid" id="G0QS16"/>
<dbReference type="SMART" id="SM00220">
    <property type="entry name" value="S_TKc"/>
    <property type="match status" value="1"/>
</dbReference>
<organism evidence="2 3">
    <name type="scientific">Ichthyophthirius multifiliis</name>
    <name type="common">White spot disease agent</name>
    <name type="synonym">Ich</name>
    <dbReference type="NCBI Taxonomy" id="5932"/>
    <lineage>
        <taxon>Eukaryota</taxon>
        <taxon>Sar</taxon>
        <taxon>Alveolata</taxon>
        <taxon>Ciliophora</taxon>
        <taxon>Intramacronucleata</taxon>
        <taxon>Oligohymenophorea</taxon>
        <taxon>Hymenostomatida</taxon>
        <taxon>Ophryoglenina</taxon>
        <taxon>Ichthyophthirius</taxon>
    </lineage>
</organism>